<name>A0A0A9BGL1_ARUDO</name>
<dbReference type="EMBL" id="GBRH01239458">
    <property type="protein sequence ID" value="JAD58437.1"/>
    <property type="molecule type" value="Transcribed_RNA"/>
</dbReference>
<protein>
    <submittedName>
        <fullName evidence="1">Uncharacterized protein</fullName>
    </submittedName>
</protein>
<evidence type="ECO:0000313" key="1">
    <source>
        <dbReference type="EMBL" id="JAD58437.1"/>
    </source>
</evidence>
<organism evidence="1">
    <name type="scientific">Arundo donax</name>
    <name type="common">Giant reed</name>
    <name type="synonym">Donax arundinaceus</name>
    <dbReference type="NCBI Taxonomy" id="35708"/>
    <lineage>
        <taxon>Eukaryota</taxon>
        <taxon>Viridiplantae</taxon>
        <taxon>Streptophyta</taxon>
        <taxon>Embryophyta</taxon>
        <taxon>Tracheophyta</taxon>
        <taxon>Spermatophyta</taxon>
        <taxon>Magnoliopsida</taxon>
        <taxon>Liliopsida</taxon>
        <taxon>Poales</taxon>
        <taxon>Poaceae</taxon>
        <taxon>PACMAD clade</taxon>
        <taxon>Arundinoideae</taxon>
        <taxon>Arundineae</taxon>
        <taxon>Arundo</taxon>
    </lineage>
</organism>
<reference evidence="1" key="2">
    <citation type="journal article" date="2015" name="Data Brief">
        <title>Shoot transcriptome of the giant reed, Arundo donax.</title>
        <authorList>
            <person name="Barrero R.A."/>
            <person name="Guerrero F.D."/>
            <person name="Moolhuijzen P."/>
            <person name="Goolsby J.A."/>
            <person name="Tidwell J."/>
            <person name="Bellgard S.E."/>
            <person name="Bellgard M.I."/>
        </authorList>
    </citation>
    <scope>NUCLEOTIDE SEQUENCE</scope>
    <source>
        <tissue evidence="1">Shoot tissue taken approximately 20 cm above the soil surface</tissue>
    </source>
</reference>
<proteinExistence type="predicted"/>
<accession>A0A0A9BGL1</accession>
<dbReference type="AlphaFoldDB" id="A0A0A9BGL1"/>
<reference evidence="1" key="1">
    <citation type="submission" date="2014-09" db="EMBL/GenBank/DDBJ databases">
        <authorList>
            <person name="Magalhaes I.L.F."/>
            <person name="Oliveira U."/>
            <person name="Santos F.R."/>
            <person name="Vidigal T.H.D.A."/>
            <person name="Brescovit A.D."/>
            <person name="Santos A.J."/>
        </authorList>
    </citation>
    <scope>NUCLEOTIDE SEQUENCE</scope>
    <source>
        <tissue evidence="1">Shoot tissue taken approximately 20 cm above the soil surface</tissue>
    </source>
</reference>
<sequence length="37" mass="4511">MKRAWIEYQAARHRAPTASMSNKIMQIWREHYCSIVF</sequence>